<keyword evidence="1" id="KW-0812">Transmembrane</keyword>
<organism evidence="2 3">
    <name type="scientific">Marinitenerispora sediminis</name>
    <dbReference type="NCBI Taxonomy" id="1931232"/>
    <lineage>
        <taxon>Bacteria</taxon>
        <taxon>Bacillati</taxon>
        <taxon>Actinomycetota</taxon>
        <taxon>Actinomycetes</taxon>
        <taxon>Streptosporangiales</taxon>
        <taxon>Nocardiopsidaceae</taxon>
        <taxon>Marinitenerispora</taxon>
    </lineage>
</organism>
<sequence length="395" mass="43282">MTDRIAVLFGAASSIPPSALAVAALAAVAVLLGVLRTVAAATNWLRGQGTDRRANLLENLLVGWFVAVVAGLIMQGLTDFARHDMGLTGPWPYLLFCAFDGMAALFAVASYRWSQQGASPLFPRAMVVAIMAASAWFQWEHAAGRSLAARVAWAVLPLIAAVLWEFVLVQRRRAWKIRQAPSVEAIPRARWLLAPLQSMMMKRRMVLWGITSYHDAVELHVTRVEAIRRLRRHFGILWAWRVPADVAYQLRAGVRIPEAAARIDGIIAAADRQLVLDVGDVFADLAPLAIRPGEVAQPRHVRVPVTPPPADEPYPQVLPALYSPAREPAAGAGLPPERDPAVFKRAVEDYRLTVALGAELPSERRLCAKYGVPATNRRWARKIIEAATAVVPTPR</sequence>
<feature type="transmembrane region" description="Helical" evidence="1">
    <location>
        <begin position="20"/>
        <end position="39"/>
    </location>
</feature>
<gene>
    <name evidence="2" type="ORF">DEF24_12480</name>
</gene>
<keyword evidence="1" id="KW-0472">Membrane</keyword>
<feature type="transmembrane region" description="Helical" evidence="1">
    <location>
        <begin position="60"/>
        <end position="78"/>
    </location>
</feature>
<evidence type="ECO:0000313" key="2">
    <source>
        <dbReference type="EMBL" id="RCV58696.1"/>
    </source>
</evidence>
<keyword evidence="3" id="KW-1185">Reference proteome</keyword>
<evidence type="ECO:0008006" key="4">
    <source>
        <dbReference type="Google" id="ProtNLM"/>
    </source>
</evidence>
<dbReference type="Proteomes" id="UP000253318">
    <property type="component" value="Unassembled WGS sequence"/>
</dbReference>
<evidence type="ECO:0000256" key="1">
    <source>
        <dbReference type="SAM" id="Phobius"/>
    </source>
</evidence>
<keyword evidence="1" id="KW-1133">Transmembrane helix</keyword>
<name>A0A368T5P4_9ACTN</name>
<dbReference type="OrthoDB" id="4333663at2"/>
<comment type="caution">
    <text evidence="2">The sequence shown here is derived from an EMBL/GenBank/DDBJ whole genome shotgun (WGS) entry which is preliminary data.</text>
</comment>
<dbReference type="EMBL" id="QEIN01000085">
    <property type="protein sequence ID" value="RCV58696.1"/>
    <property type="molecule type" value="Genomic_DNA"/>
</dbReference>
<protein>
    <recommendedName>
        <fullName evidence="4">DUF2637 domain-containing protein</fullName>
    </recommendedName>
</protein>
<feature type="transmembrane region" description="Helical" evidence="1">
    <location>
        <begin position="90"/>
        <end position="109"/>
    </location>
</feature>
<evidence type="ECO:0000313" key="3">
    <source>
        <dbReference type="Proteomes" id="UP000253318"/>
    </source>
</evidence>
<dbReference type="AlphaFoldDB" id="A0A368T5P4"/>
<feature type="transmembrane region" description="Helical" evidence="1">
    <location>
        <begin position="151"/>
        <end position="169"/>
    </location>
</feature>
<accession>A0A368T5P4</accession>
<proteinExistence type="predicted"/>
<dbReference type="RefSeq" id="WP_114398349.1">
    <property type="nucleotide sequence ID" value="NZ_QEIM01000069.1"/>
</dbReference>
<reference evidence="2 3" key="1">
    <citation type="submission" date="2018-04" db="EMBL/GenBank/DDBJ databases">
        <title>Novel actinobacteria from marine sediment.</title>
        <authorList>
            <person name="Ng Z.Y."/>
            <person name="Tan G.Y.A."/>
        </authorList>
    </citation>
    <scope>NUCLEOTIDE SEQUENCE [LARGE SCALE GENOMIC DNA]</scope>
    <source>
        <strain evidence="2 3">TPS81</strain>
    </source>
</reference>
<feature type="transmembrane region" description="Helical" evidence="1">
    <location>
        <begin position="121"/>
        <end position="139"/>
    </location>
</feature>